<dbReference type="EMBL" id="LAHD01000105">
    <property type="protein sequence ID" value="PHJ98041.1"/>
    <property type="molecule type" value="Genomic_DNA"/>
</dbReference>
<accession>A0A9Q6EJ73</accession>
<proteinExistence type="predicted"/>
<sequence>MNNLMGIGHGAWGIGHGALQIKNNQLFIWGGGLAVGVKVRTNKMSNPQYWVLGLGSGFYLSCN</sequence>
<comment type="caution">
    <text evidence="1">The sequence shown here is derived from an EMBL/GenBank/DDBJ whole genome shotgun (WGS) entry which is preliminary data.</text>
</comment>
<dbReference type="AlphaFoldDB" id="A0A9Q6EJ73"/>
<organism evidence="1 2">
    <name type="scientific">Nostoc linckia z8</name>
    <dbReference type="NCBI Taxonomy" id="1628746"/>
    <lineage>
        <taxon>Bacteria</taxon>
        <taxon>Bacillati</taxon>
        <taxon>Cyanobacteriota</taxon>
        <taxon>Cyanophyceae</taxon>
        <taxon>Nostocales</taxon>
        <taxon>Nostocaceae</taxon>
        <taxon>Nostoc</taxon>
    </lineage>
</organism>
<name>A0A9Q6EJ73_NOSLI</name>
<gene>
    <name evidence="1" type="ORF">VF08_27600</name>
</gene>
<evidence type="ECO:0000313" key="2">
    <source>
        <dbReference type="Proteomes" id="UP000222310"/>
    </source>
</evidence>
<dbReference type="Proteomes" id="UP000222310">
    <property type="component" value="Unassembled WGS sequence"/>
</dbReference>
<evidence type="ECO:0000313" key="1">
    <source>
        <dbReference type="EMBL" id="PHJ98041.1"/>
    </source>
</evidence>
<protein>
    <submittedName>
        <fullName evidence="1">Uncharacterized protein</fullName>
    </submittedName>
</protein>
<reference evidence="1 2" key="1">
    <citation type="submission" date="2015-02" db="EMBL/GenBank/DDBJ databases">
        <title>Nostoc linckia genome annotation.</title>
        <authorList>
            <person name="Zhou Z."/>
        </authorList>
    </citation>
    <scope>NUCLEOTIDE SEQUENCE [LARGE SCALE GENOMIC DNA]</scope>
    <source>
        <strain evidence="2">z8</strain>
    </source>
</reference>